<dbReference type="EMBL" id="JAQQLF010000006">
    <property type="protein sequence ID" value="MDC7716670.1"/>
    <property type="molecule type" value="Genomic_DNA"/>
</dbReference>
<evidence type="ECO:0000256" key="2">
    <source>
        <dbReference type="ARBA" id="ARBA00005426"/>
    </source>
</evidence>
<reference evidence="12 13" key="1">
    <citation type="submission" date="2023-01" db="EMBL/GenBank/DDBJ databases">
        <title>Novel species of the genus Vogesella isolated from rivers.</title>
        <authorList>
            <person name="Lu H."/>
        </authorList>
    </citation>
    <scope>NUCLEOTIDE SEQUENCE [LARGE SCALE GENOMIC DNA]</scope>
    <source>
        <strain evidence="12 13">DC21W</strain>
    </source>
</reference>
<keyword evidence="5" id="KW-0501">Molybdenum cofactor biosynthesis</keyword>
<dbReference type="EC" id="2.8.1.12" evidence="3"/>
<dbReference type="CDD" id="cd00756">
    <property type="entry name" value="MoaE"/>
    <property type="match status" value="1"/>
</dbReference>
<dbReference type="RefSeq" id="WP_272751064.1">
    <property type="nucleotide sequence ID" value="NZ_JAQQLF010000006.1"/>
</dbReference>
<evidence type="ECO:0000256" key="1">
    <source>
        <dbReference type="ARBA" id="ARBA00005046"/>
    </source>
</evidence>
<dbReference type="Pfam" id="PF02391">
    <property type="entry name" value="MoaE"/>
    <property type="match status" value="1"/>
</dbReference>
<sequence>MHCDITIQTAPFDLGAEEAALRVHAGDAGALVAFQGMVRGHDAAIPLTALFLEHYPGVTEAEIRRIAGDAAARWPLTAVRVIHRVGSLAPGEGIVLVLVASGHRAAAFEAAAFLMDYLKTEAPFWKREHFADGSQRWVDAKASDGDAAARWA</sequence>
<dbReference type="Proteomes" id="UP001219956">
    <property type="component" value="Unassembled WGS sequence"/>
</dbReference>
<evidence type="ECO:0000256" key="8">
    <source>
        <dbReference type="ARBA" id="ARBA00030407"/>
    </source>
</evidence>
<comment type="similarity">
    <text evidence="2">Belongs to the MoaE family.</text>
</comment>
<evidence type="ECO:0000313" key="12">
    <source>
        <dbReference type="EMBL" id="MDC7716670.1"/>
    </source>
</evidence>
<evidence type="ECO:0000256" key="7">
    <source>
        <dbReference type="ARBA" id="ARBA00029745"/>
    </source>
</evidence>
<accession>A0ABT5IVT6</accession>
<comment type="caution">
    <text evidence="12">The sequence shown here is derived from an EMBL/GenBank/DDBJ whole genome shotgun (WGS) entry which is preliminary data.</text>
</comment>
<evidence type="ECO:0000256" key="6">
    <source>
        <dbReference type="ARBA" id="ARBA00026066"/>
    </source>
</evidence>
<proteinExistence type="inferred from homology"/>
<evidence type="ECO:0000256" key="5">
    <source>
        <dbReference type="ARBA" id="ARBA00023150"/>
    </source>
</evidence>
<evidence type="ECO:0000256" key="3">
    <source>
        <dbReference type="ARBA" id="ARBA00011950"/>
    </source>
</evidence>
<dbReference type="SUPFAM" id="SSF54690">
    <property type="entry name" value="Molybdopterin synthase subunit MoaE"/>
    <property type="match status" value="1"/>
</dbReference>
<evidence type="ECO:0000256" key="10">
    <source>
        <dbReference type="ARBA" id="ARBA00032474"/>
    </source>
</evidence>
<dbReference type="Gene3D" id="3.90.1170.40">
    <property type="entry name" value="Molybdopterin biosynthesis MoaE subunit"/>
    <property type="match status" value="1"/>
</dbReference>
<comment type="pathway">
    <text evidence="1">Cofactor biosynthesis; molybdopterin biosynthesis.</text>
</comment>
<dbReference type="PANTHER" id="PTHR23404">
    <property type="entry name" value="MOLYBDOPTERIN SYNTHASE RELATED"/>
    <property type="match status" value="1"/>
</dbReference>
<evidence type="ECO:0000313" key="13">
    <source>
        <dbReference type="Proteomes" id="UP001219956"/>
    </source>
</evidence>
<evidence type="ECO:0000256" key="9">
    <source>
        <dbReference type="ARBA" id="ARBA00030781"/>
    </source>
</evidence>
<organism evidence="12 13">
    <name type="scientific">Vogesella aquatica</name>
    <dbReference type="NCBI Taxonomy" id="2984206"/>
    <lineage>
        <taxon>Bacteria</taxon>
        <taxon>Pseudomonadati</taxon>
        <taxon>Pseudomonadota</taxon>
        <taxon>Betaproteobacteria</taxon>
        <taxon>Neisseriales</taxon>
        <taxon>Chromobacteriaceae</taxon>
        <taxon>Vogesella</taxon>
    </lineage>
</organism>
<dbReference type="InterPro" id="IPR036563">
    <property type="entry name" value="MoaE_sf"/>
</dbReference>
<dbReference type="InterPro" id="IPR003448">
    <property type="entry name" value="Mopterin_biosynth_MoaE"/>
</dbReference>
<comment type="catalytic activity">
    <reaction evidence="11">
        <text>2 [molybdopterin-synthase sulfur-carrier protein]-C-terminal-Gly-aminoethanethioate + cyclic pyranopterin phosphate + H2O = molybdopterin + 2 [molybdopterin-synthase sulfur-carrier protein]-C-terminal Gly-Gly + 2 H(+)</text>
        <dbReference type="Rhea" id="RHEA:26333"/>
        <dbReference type="Rhea" id="RHEA-COMP:12202"/>
        <dbReference type="Rhea" id="RHEA-COMP:19907"/>
        <dbReference type="ChEBI" id="CHEBI:15377"/>
        <dbReference type="ChEBI" id="CHEBI:15378"/>
        <dbReference type="ChEBI" id="CHEBI:58698"/>
        <dbReference type="ChEBI" id="CHEBI:59648"/>
        <dbReference type="ChEBI" id="CHEBI:90778"/>
        <dbReference type="ChEBI" id="CHEBI:232372"/>
        <dbReference type="EC" id="2.8.1.12"/>
    </reaction>
</comment>
<comment type="subunit">
    <text evidence="6">Heterotetramer of 2 MoaD subunits and 2 MoaE subunits. Also stable as homodimer. The enzyme changes between these two forms during catalysis.</text>
</comment>
<protein>
    <recommendedName>
        <fullName evidence="4">Molybdopterin synthase catalytic subunit</fullName>
        <ecNumber evidence="3">2.8.1.12</ecNumber>
    </recommendedName>
    <alternativeName>
        <fullName evidence="9">MPT synthase subunit 2</fullName>
    </alternativeName>
    <alternativeName>
        <fullName evidence="7">Molybdenum cofactor biosynthesis protein E</fullName>
    </alternativeName>
    <alternativeName>
        <fullName evidence="8">Molybdopterin-converting factor large subunit</fullName>
    </alternativeName>
    <alternativeName>
        <fullName evidence="10">Molybdopterin-converting factor subunit 2</fullName>
    </alternativeName>
</protein>
<evidence type="ECO:0000256" key="11">
    <source>
        <dbReference type="ARBA" id="ARBA00049878"/>
    </source>
</evidence>
<gene>
    <name evidence="12" type="ORF">PQU95_05510</name>
</gene>
<keyword evidence="13" id="KW-1185">Reference proteome</keyword>
<evidence type="ECO:0000256" key="4">
    <source>
        <dbReference type="ARBA" id="ARBA00013858"/>
    </source>
</evidence>
<name>A0ABT5IVT6_9NEIS</name>